<evidence type="ECO:0000313" key="3">
    <source>
        <dbReference type="EMBL" id="KAK9510473.1"/>
    </source>
</evidence>
<reference evidence="3 4" key="1">
    <citation type="submission" date="2022-12" db="EMBL/GenBank/DDBJ databases">
        <title>Chromosome-level genome assembly of true bugs.</title>
        <authorList>
            <person name="Ma L."/>
            <person name="Li H."/>
        </authorList>
    </citation>
    <scope>NUCLEOTIDE SEQUENCE [LARGE SCALE GENOMIC DNA]</scope>
    <source>
        <strain evidence="3">Lab_2022b</strain>
    </source>
</reference>
<dbReference type="GO" id="GO:0000302">
    <property type="term" value="P:response to reactive oxygen species"/>
    <property type="evidence" value="ECO:0007669"/>
    <property type="project" value="TreeGrafter"/>
</dbReference>
<feature type="chain" id="PRO_5043463582" description="Nitrophorin domain-containing protein" evidence="1">
    <location>
        <begin position="19"/>
        <end position="189"/>
    </location>
</feature>
<dbReference type="GO" id="GO:0051381">
    <property type="term" value="F:histamine binding"/>
    <property type="evidence" value="ECO:0007669"/>
    <property type="project" value="InterPro"/>
</dbReference>
<keyword evidence="4" id="KW-1185">Reference proteome</keyword>
<dbReference type="PANTHER" id="PTHR10612:SF34">
    <property type="entry name" value="APOLIPOPROTEIN D"/>
    <property type="match status" value="1"/>
</dbReference>
<gene>
    <name evidence="3" type="ORF">O3M35_005253</name>
</gene>
<dbReference type="GO" id="GO:0005737">
    <property type="term" value="C:cytoplasm"/>
    <property type="evidence" value="ECO:0007669"/>
    <property type="project" value="TreeGrafter"/>
</dbReference>
<dbReference type="EMBL" id="JAPXFL010000002">
    <property type="protein sequence ID" value="KAK9510473.1"/>
    <property type="molecule type" value="Genomic_DNA"/>
</dbReference>
<dbReference type="Proteomes" id="UP001461498">
    <property type="component" value="Unassembled WGS sequence"/>
</dbReference>
<protein>
    <recommendedName>
        <fullName evidence="2">Nitrophorin domain-containing protein</fullName>
    </recommendedName>
</protein>
<evidence type="ECO:0000259" key="2">
    <source>
        <dbReference type="Pfam" id="PF02087"/>
    </source>
</evidence>
<keyword evidence="1" id="KW-0732">Signal</keyword>
<evidence type="ECO:0000313" key="4">
    <source>
        <dbReference type="Proteomes" id="UP001461498"/>
    </source>
</evidence>
<dbReference type="Pfam" id="PF02087">
    <property type="entry name" value="Nitrophorin"/>
    <property type="match status" value="1"/>
</dbReference>
<dbReference type="AlphaFoldDB" id="A0AAW1DJT8"/>
<dbReference type="InterPro" id="IPR002351">
    <property type="entry name" value="Nitrophorin_domain"/>
</dbReference>
<dbReference type="Gene3D" id="2.40.128.20">
    <property type="match status" value="1"/>
</dbReference>
<name>A0AAW1DJT8_9HEMI</name>
<dbReference type="PANTHER" id="PTHR10612">
    <property type="entry name" value="APOLIPOPROTEIN D"/>
    <property type="match status" value="1"/>
</dbReference>
<dbReference type="InterPro" id="IPR012674">
    <property type="entry name" value="Calycin"/>
</dbReference>
<feature type="signal peptide" evidence="1">
    <location>
        <begin position="1"/>
        <end position="18"/>
    </location>
</feature>
<organism evidence="3 4">
    <name type="scientific">Rhynocoris fuscipes</name>
    <dbReference type="NCBI Taxonomy" id="488301"/>
    <lineage>
        <taxon>Eukaryota</taxon>
        <taxon>Metazoa</taxon>
        <taxon>Ecdysozoa</taxon>
        <taxon>Arthropoda</taxon>
        <taxon>Hexapoda</taxon>
        <taxon>Insecta</taxon>
        <taxon>Pterygota</taxon>
        <taxon>Neoptera</taxon>
        <taxon>Paraneoptera</taxon>
        <taxon>Hemiptera</taxon>
        <taxon>Heteroptera</taxon>
        <taxon>Panheteroptera</taxon>
        <taxon>Cimicomorpha</taxon>
        <taxon>Reduviidae</taxon>
        <taxon>Harpactorinae</taxon>
        <taxon>Harpactorini</taxon>
        <taxon>Rhynocoris</taxon>
    </lineage>
</organism>
<feature type="domain" description="Nitrophorin" evidence="2">
    <location>
        <begin position="26"/>
        <end position="187"/>
    </location>
</feature>
<comment type="caution">
    <text evidence="3">The sequence shown here is derived from an EMBL/GenBank/DDBJ whole genome shotgun (WGS) entry which is preliminary data.</text>
</comment>
<evidence type="ECO:0000256" key="1">
    <source>
        <dbReference type="SAM" id="SignalP"/>
    </source>
</evidence>
<accession>A0AAW1DJT8</accession>
<dbReference type="GO" id="GO:0070026">
    <property type="term" value="F:nitric oxide binding"/>
    <property type="evidence" value="ECO:0007669"/>
    <property type="project" value="InterPro"/>
</dbReference>
<proteinExistence type="predicted"/>
<sequence>MFAISAFLLVGLVTLSSATPLKNHCKEVPAKENFDPNSYFKGTWYLTHITPVENRACISIKPQITEKTVKESYTILERGNTHKAEGFINLDSFSGSGKFETTIKPVEKPRAGTPDFHTMNETVIDTDYENYAVVHSCFTDYQGPSVYQIMGRSPNPDEVHSNVEKVLERLGMKLSNFGSTKQLNCQKAN</sequence>
<dbReference type="SUPFAM" id="SSF50814">
    <property type="entry name" value="Lipocalins"/>
    <property type="match status" value="1"/>
</dbReference>
<dbReference type="GO" id="GO:0006629">
    <property type="term" value="P:lipid metabolic process"/>
    <property type="evidence" value="ECO:0007669"/>
    <property type="project" value="TreeGrafter"/>
</dbReference>